<feature type="domain" description="MacB-like periplasmic core" evidence="9">
    <location>
        <begin position="18"/>
        <end position="238"/>
    </location>
</feature>
<dbReference type="STRING" id="1499966.U14_02352"/>
<keyword evidence="5 7" id="KW-0472">Membrane</keyword>
<evidence type="ECO:0000256" key="7">
    <source>
        <dbReference type="SAM" id="Phobius"/>
    </source>
</evidence>
<dbReference type="Pfam" id="PF02687">
    <property type="entry name" value="FtsX"/>
    <property type="match status" value="1"/>
</dbReference>
<proteinExistence type="inferred from homology"/>
<dbReference type="InterPro" id="IPR050250">
    <property type="entry name" value="Macrolide_Exporter_MacB"/>
</dbReference>
<keyword evidence="2" id="KW-1003">Cell membrane</keyword>
<evidence type="ECO:0000256" key="3">
    <source>
        <dbReference type="ARBA" id="ARBA00022692"/>
    </source>
</evidence>
<dbReference type="PANTHER" id="PTHR30572">
    <property type="entry name" value="MEMBRANE COMPONENT OF TRANSPORTER-RELATED"/>
    <property type="match status" value="1"/>
</dbReference>
<dbReference type="EMBL" id="DF820456">
    <property type="protein sequence ID" value="GAK51110.1"/>
    <property type="molecule type" value="Genomic_DNA"/>
</dbReference>
<evidence type="ECO:0000313" key="10">
    <source>
        <dbReference type="EMBL" id="GAK51110.1"/>
    </source>
</evidence>
<comment type="subcellular location">
    <subcellularLocation>
        <location evidence="1">Cell membrane</location>
        <topology evidence="1">Multi-pass membrane protein</topology>
    </subcellularLocation>
</comment>
<sequence length="407" mass="44318">MFLRIAFKNLWRNKRRAFLTELAIVFGIVVIVFTGAFLKGFLRFWAQNQFIEATTGAFQIEHNEYQTKKFLDPLNTTLTNSAALIADVEQMPGIVAAYGELRMTGIVSNGSKSVIFDGKGVDKAKQAQVLPRTDELLKAGRQLGDDLYEVVLGELLAETLDAHIGSQVKIVVKTLQGGVDLMYATVVGVKSGGHFPAATYLEINLAQAQKFLRMPDRVSQILARTDSFDRSLQYARDVETRLQLANHPIVVRNYTELIEMFVTVGGVFQLIAYIISLILLIIVGFGIANAMFMAVRERRKEIGTLLAIGMEPAQARRLFLLEGALVGMSGAIIGTLIAVGMTTALNQHGGIRLYASPIGSYINISPAIDWSVIGLAGVLIFGVSLAASWLPAAASARLNPVDALMEA</sequence>
<feature type="domain" description="ABC3 transporter permease C-terminal" evidence="8">
    <location>
        <begin position="274"/>
        <end position="400"/>
    </location>
</feature>
<evidence type="ECO:0000259" key="9">
    <source>
        <dbReference type="Pfam" id="PF12704"/>
    </source>
</evidence>
<dbReference type="AlphaFoldDB" id="A0A0S6VZQ9"/>
<feature type="transmembrane region" description="Helical" evidence="7">
    <location>
        <begin position="318"/>
        <end position="339"/>
    </location>
</feature>
<name>A0A0S6VZQ9_9BACT</name>
<dbReference type="Proteomes" id="UP000030700">
    <property type="component" value="Unassembled WGS sequence"/>
</dbReference>
<reference evidence="10 11" key="1">
    <citation type="journal article" date="2015" name="PeerJ">
        <title>First genomic representation of candidate bacterial phylum KSB3 points to enhanced environmental sensing as a trigger of wastewater bulking.</title>
        <authorList>
            <person name="Sekiguchi Y."/>
            <person name="Ohashi A."/>
            <person name="Parks D.H."/>
            <person name="Yamauchi T."/>
            <person name="Tyson G.W."/>
            <person name="Hugenholtz P."/>
        </authorList>
    </citation>
    <scope>NUCLEOTIDE SEQUENCE [LARGE SCALE GENOMIC DNA]</scope>
</reference>
<dbReference type="GO" id="GO:0022857">
    <property type="term" value="F:transmembrane transporter activity"/>
    <property type="evidence" value="ECO:0007669"/>
    <property type="project" value="TreeGrafter"/>
</dbReference>
<evidence type="ECO:0000313" key="11">
    <source>
        <dbReference type="Proteomes" id="UP000030700"/>
    </source>
</evidence>
<evidence type="ECO:0008006" key="12">
    <source>
        <dbReference type="Google" id="ProtNLM"/>
    </source>
</evidence>
<feature type="transmembrane region" description="Helical" evidence="7">
    <location>
        <begin position="270"/>
        <end position="292"/>
    </location>
</feature>
<dbReference type="HOGENOM" id="CLU_000604_8_6_0"/>
<keyword evidence="4 7" id="KW-1133">Transmembrane helix</keyword>
<evidence type="ECO:0000256" key="2">
    <source>
        <dbReference type="ARBA" id="ARBA00022475"/>
    </source>
</evidence>
<dbReference type="PANTHER" id="PTHR30572:SF4">
    <property type="entry name" value="ABC TRANSPORTER PERMEASE YTRF"/>
    <property type="match status" value="1"/>
</dbReference>
<evidence type="ECO:0000256" key="1">
    <source>
        <dbReference type="ARBA" id="ARBA00004651"/>
    </source>
</evidence>
<evidence type="ECO:0000259" key="8">
    <source>
        <dbReference type="Pfam" id="PF02687"/>
    </source>
</evidence>
<protein>
    <recommendedName>
        <fullName evidence="12">ABC transporter permease</fullName>
    </recommendedName>
</protein>
<organism evidence="10 11">
    <name type="scientific">Candidatus Moduliflexus flocculans</name>
    <dbReference type="NCBI Taxonomy" id="1499966"/>
    <lineage>
        <taxon>Bacteria</taxon>
        <taxon>Candidatus Moduliflexota</taxon>
        <taxon>Candidatus Moduliflexia</taxon>
        <taxon>Candidatus Moduliflexales</taxon>
        <taxon>Candidatus Moduliflexaceae</taxon>
    </lineage>
</organism>
<evidence type="ECO:0000256" key="5">
    <source>
        <dbReference type="ARBA" id="ARBA00023136"/>
    </source>
</evidence>
<gene>
    <name evidence="10" type="ORF">U14_02352</name>
</gene>
<dbReference type="Pfam" id="PF12704">
    <property type="entry name" value="MacB_PCD"/>
    <property type="match status" value="1"/>
</dbReference>
<dbReference type="InterPro" id="IPR025857">
    <property type="entry name" value="MacB_PCD"/>
</dbReference>
<keyword evidence="3 7" id="KW-0812">Transmembrane</keyword>
<dbReference type="GO" id="GO:0005886">
    <property type="term" value="C:plasma membrane"/>
    <property type="evidence" value="ECO:0007669"/>
    <property type="project" value="UniProtKB-SubCell"/>
</dbReference>
<keyword evidence="11" id="KW-1185">Reference proteome</keyword>
<feature type="transmembrane region" description="Helical" evidence="7">
    <location>
        <begin position="370"/>
        <end position="390"/>
    </location>
</feature>
<dbReference type="InterPro" id="IPR003838">
    <property type="entry name" value="ABC3_permease_C"/>
</dbReference>
<evidence type="ECO:0000256" key="4">
    <source>
        <dbReference type="ARBA" id="ARBA00022989"/>
    </source>
</evidence>
<feature type="transmembrane region" description="Helical" evidence="7">
    <location>
        <begin position="21"/>
        <end position="42"/>
    </location>
</feature>
<evidence type="ECO:0000256" key="6">
    <source>
        <dbReference type="ARBA" id="ARBA00038076"/>
    </source>
</evidence>
<accession>A0A0S6VZQ9</accession>
<comment type="similarity">
    <text evidence="6">Belongs to the ABC-4 integral membrane protein family.</text>
</comment>